<dbReference type="Proteomes" id="UP000275456">
    <property type="component" value="Unassembled WGS sequence"/>
</dbReference>
<comment type="caution">
    <text evidence="7">The sequence shown here is derived from an EMBL/GenBank/DDBJ whole genome shotgun (WGS) entry which is preliminary data.</text>
</comment>
<dbReference type="PROSITE" id="PS50847">
    <property type="entry name" value="GRAM_POS_ANCHORING"/>
    <property type="match status" value="1"/>
</dbReference>
<evidence type="ECO:0000313" key="8">
    <source>
        <dbReference type="Proteomes" id="UP000275456"/>
    </source>
</evidence>
<reference evidence="7 8" key="1">
    <citation type="submission" date="2018-11" db="EMBL/GenBank/DDBJ databases">
        <title>Sequencing the genomes of 1000 actinobacteria strains.</title>
        <authorList>
            <person name="Klenk H.-P."/>
        </authorList>
    </citation>
    <scope>NUCLEOTIDE SEQUENCE [LARGE SCALE GENOMIC DNA]</scope>
    <source>
        <strain evidence="7 8">DSM 9580</strain>
    </source>
</reference>
<accession>A0A3N2AQG7</accession>
<dbReference type="AlphaFoldDB" id="A0A3N2AQG7"/>
<evidence type="ECO:0000313" key="7">
    <source>
        <dbReference type="EMBL" id="ROR65291.1"/>
    </source>
</evidence>
<keyword evidence="8" id="KW-1185">Reference proteome</keyword>
<keyword evidence="5" id="KW-0812">Transmembrane</keyword>
<evidence type="ECO:0000256" key="2">
    <source>
        <dbReference type="ARBA" id="ARBA00022525"/>
    </source>
</evidence>
<keyword evidence="1" id="KW-0134">Cell wall</keyword>
<sequence>MRIRTSTPRRSTRAVVAAVVLSVMSGLLLPFATVAAAQAVPGPETISSSSVAWRVTDASGALVGGATFELQGPRTSTVWGNMEWNVSWNTAITVTDCSAAPCAGPDIDPDAGELQVASIGSHRVETGARYRLRQTASAAGYESPSTAWSEMGSNAQWQSRVYSFPAFQVVALPEVSCASSRLYATSANGTVSAIAVTGAPASLSTFGQWPGVDDVNALGASADGALYALQRASATSVQSVLRYSSTSGWQSIPASYSAGSSLIAGAVSPVNGRFYFGGGFLEGSVYNFRLHQFDPATGAVSRVGIITTSLTAEQNADIAFDAAGNLVVFHSPLNGSTTVSRFDVAAAAVSAGTGTTRLASVRSTIASVATNVNGVAFDSDGSVYFGTETQLRRVDAAGGTPTTIGQLPSSVDLASCAAPVTITVQKAVPARVAATDQFALSIRQGTSGTVLGTATTTGTATGVQGARITDITVPTSETVTISESMASGTAANYDASWACVSGTQVIASGTGTSGTFITPATGGASVVCTFTNAPLVTSITVRKDMQDVNGANTAPRERWTVGAAVASGATQIGAVTTSTQLTAANGTASWTIRHTSASTAARIAISEQQQAGFDFVQAYCDVTPPGGTPARTAITSAAGSTLTIAPGSTVSCVFTNKVRPTTLTLVKQVTFGTAQTSLFTLTATAPSGALAGPTGASGAATTTSARITPAVAYRLSESGGPATYTQVGSWTCVNQAGAPVAVSAAGDITAPQGDDVTCTVRNATANLVILERIEGTTSLTASQFSLTSTPTALAGLEATTVTGSESVASGSTIQVRPGHGYALTSTSTAASIGLRFERYTGTVGANGSVDHTNAALWVAADPATVSVAAGQTGIYRFVATAPNPFVLPTTGGVGTAQIQLLGGGFAALALLTGLGLLLQRRRHAA</sequence>
<feature type="domain" description="Gram-positive cocci surface proteins LPxTG" evidence="6">
    <location>
        <begin position="887"/>
        <end position="925"/>
    </location>
</feature>
<dbReference type="SUPFAM" id="SSF63829">
    <property type="entry name" value="Calcium-dependent phosphotriesterase"/>
    <property type="match status" value="1"/>
</dbReference>
<evidence type="ECO:0000256" key="3">
    <source>
        <dbReference type="ARBA" id="ARBA00022729"/>
    </source>
</evidence>
<organism evidence="7 8">
    <name type="scientific">Agrococcus jenensis</name>
    <dbReference type="NCBI Taxonomy" id="46353"/>
    <lineage>
        <taxon>Bacteria</taxon>
        <taxon>Bacillati</taxon>
        <taxon>Actinomycetota</taxon>
        <taxon>Actinomycetes</taxon>
        <taxon>Micrococcales</taxon>
        <taxon>Microbacteriaceae</taxon>
        <taxon>Agrococcus</taxon>
    </lineage>
</organism>
<keyword evidence="5" id="KW-1133">Transmembrane helix</keyword>
<gene>
    <name evidence="7" type="ORF">EDD26_0657</name>
</gene>
<dbReference type="RefSeq" id="WP_123696393.1">
    <property type="nucleotide sequence ID" value="NZ_RKHJ01000001.1"/>
</dbReference>
<keyword evidence="2" id="KW-0964">Secreted</keyword>
<dbReference type="Pfam" id="PF20674">
    <property type="entry name" value="SpaA_3"/>
    <property type="match status" value="2"/>
</dbReference>
<dbReference type="InterPro" id="IPR019931">
    <property type="entry name" value="LPXTG_anchor"/>
</dbReference>
<proteinExistence type="predicted"/>
<keyword evidence="3" id="KW-0732">Signal</keyword>
<dbReference type="OrthoDB" id="134475at2"/>
<evidence type="ECO:0000256" key="4">
    <source>
        <dbReference type="ARBA" id="ARBA00023088"/>
    </source>
</evidence>
<protein>
    <recommendedName>
        <fullName evidence="6">Gram-positive cocci surface proteins LPxTG domain-containing protein</fullName>
    </recommendedName>
</protein>
<dbReference type="InterPro" id="IPR048834">
    <property type="entry name" value="SpaA_pre-album"/>
</dbReference>
<evidence type="ECO:0000256" key="1">
    <source>
        <dbReference type="ARBA" id="ARBA00022512"/>
    </source>
</evidence>
<evidence type="ECO:0000259" key="6">
    <source>
        <dbReference type="PROSITE" id="PS50847"/>
    </source>
</evidence>
<evidence type="ECO:0000256" key="5">
    <source>
        <dbReference type="SAM" id="Phobius"/>
    </source>
</evidence>
<name>A0A3N2AQG7_9MICO</name>
<keyword evidence="5" id="KW-0472">Membrane</keyword>
<keyword evidence="4" id="KW-0572">Peptidoglycan-anchor</keyword>
<dbReference type="EMBL" id="RKHJ01000001">
    <property type="protein sequence ID" value="ROR65291.1"/>
    <property type="molecule type" value="Genomic_DNA"/>
</dbReference>
<feature type="transmembrane region" description="Helical" evidence="5">
    <location>
        <begin position="898"/>
        <end position="918"/>
    </location>
</feature>